<dbReference type="GO" id="GO:0032993">
    <property type="term" value="C:protein-DNA complex"/>
    <property type="evidence" value="ECO:0007669"/>
    <property type="project" value="TreeGrafter"/>
</dbReference>
<keyword evidence="7" id="KW-1185">Reference proteome</keyword>
<protein>
    <submittedName>
        <fullName evidence="6">Transcriptional regulator, LysR family</fullName>
    </submittedName>
</protein>
<dbReference type="SUPFAM" id="SSF53850">
    <property type="entry name" value="Periplasmic binding protein-like II"/>
    <property type="match status" value="1"/>
</dbReference>
<gene>
    <name evidence="6" type="ORF">SAMN05421819_2822</name>
</gene>
<evidence type="ECO:0000259" key="5">
    <source>
        <dbReference type="PROSITE" id="PS50931"/>
    </source>
</evidence>
<dbReference type="PROSITE" id="PS50931">
    <property type="entry name" value="HTH_LYSR"/>
    <property type="match status" value="1"/>
</dbReference>
<evidence type="ECO:0000256" key="3">
    <source>
        <dbReference type="ARBA" id="ARBA00023125"/>
    </source>
</evidence>
<accession>A0A1H5ZRL2</accession>
<sequence>MSDLVELKKLKNLIAVAEAGNISVAAKRLYLSQPSLSIQIKDLEDVMQVPLLVRDHKGVRATPAAEILITGGRELLRMRDEMIGMARALHRVTFVPMRLGFSSFVDHALYEMVCSIHTSLFPSCEIKPKSGDPVDLLLMLERGEIDAALVTLPASGAGLKAYPFTQSRLVVCMKSNDPLAKLKEITPADFGSKLTIFRDPRQHPQAHDRLIEMLDVVGITGDVASTNKTPHDLQWMVESGTGYALIREGSELQPGLVTRPVAGVTWTVDSALIVAKSTSQRTMPHLVREMRKRLRLQSSLPQSKKPVRSVRPRIGDRILPLFG</sequence>
<dbReference type="InterPro" id="IPR005119">
    <property type="entry name" value="LysR_subst-bd"/>
</dbReference>
<name>A0A1H5ZRL2_9BACT</name>
<evidence type="ECO:0000313" key="6">
    <source>
        <dbReference type="EMBL" id="SEG38644.1"/>
    </source>
</evidence>
<evidence type="ECO:0000256" key="1">
    <source>
        <dbReference type="ARBA" id="ARBA00009437"/>
    </source>
</evidence>
<dbReference type="Gene3D" id="1.10.10.10">
    <property type="entry name" value="Winged helix-like DNA-binding domain superfamily/Winged helix DNA-binding domain"/>
    <property type="match status" value="1"/>
</dbReference>
<dbReference type="PRINTS" id="PR00039">
    <property type="entry name" value="HTHLYSR"/>
</dbReference>
<dbReference type="AlphaFoldDB" id="A0A1H5ZRL2"/>
<dbReference type="SUPFAM" id="SSF46785">
    <property type="entry name" value="Winged helix' DNA-binding domain"/>
    <property type="match status" value="1"/>
</dbReference>
<dbReference type="CDD" id="cd05466">
    <property type="entry name" value="PBP2_LTTR_substrate"/>
    <property type="match status" value="1"/>
</dbReference>
<dbReference type="Gene3D" id="3.40.190.10">
    <property type="entry name" value="Periplasmic binding protein-like II"/>
    <property type="match status" value="2"/>
</dbReference>
<dbReference type="GO" id="GO:0003677">
    <property type="term" value="F:DNA binding"/>
    <property type="evidence" value="ECO:0007669"/>
    <property type="project" value="UniProtKB-KW"/>
</dbReference>
<dbReference type="InterPro" id="IPR036388">
    <property type="entry name" value="WH-like_DNA-bd_sf"/>
</dbReference>
<dbReference type="GO" id="GO:0003700">
    <property type="term" value="F:DNA-binding transcription factor activity"/>
    <property type="evidence" value="ECO:0007669"/>
    <property type="project" value="InterPro"/>
</dbReference>
<reference evidence="6 7" key="1">
    <citation type="submission" date="2016-10" db="EMBL/GenBank/DDBJ databases">
        <authorList>
            <person name="de Groot N.N."/>
        </authorList>
    </citation>
    <scope>NUCLEOTIDE SEQUENCE [LARGE SCALE GENOMIC DNA]</scope>
    <source>
        <strain evidence="6 7">DSM 22489</strain>
    </source>
</reference>
<dbReference type="Proteomes" id="UP000236728">
    <property type="component" value="Unassembled WGS sequence"/>
</dbReference>
<dbReference type="InterPro" id="IPR000847">
    <property type="entry name" value="LysR_HTH_N"/>
</dbReference>
<dbReference type="OrthoDB" id="107670at2"/>
<dbReference type="Pfam" id="PF03466">
    <property type="entry name" value="LysR_substrate"/>
    <property type="match status" value="1"/>
</dbReference>
<keyword evidence="2" id="KW-0805">Transcription regulation</keyword>
<dbReference type="Pfam" id="PF00126">
    <property type="entry name" value="HTH_1"/>
    <property type="match status" value="1"/>
</dbReference>
<proteinExistence type="inferred from homology"/>
<keyword evidence="3" id="KW-0238">DNA-binding</keyword>
<evidence type="ECO:0000256" key="2">
    <source>
        <dbReference type="ARBA" id="ARBA00023015"/>
    </source>
</evidence>
<feature type="domain" description="HTH lysR-type" evidence="5">
    <location>
        <begin position="5"/>
        <end position="62"/>
    </location>
</feature>
<organism evidence="6 7">
    <name type="scientific">Bryocella elongata</name>
    <dbReference type="NCBI Taxonomy" id="863522"/>
    <lineage>
        <taxon>Bacteria</taxon>
        <taxon>Pseudomonadati</taxon>
        <taxon>Acidobacteriota</taxon>
        <taxon>Terriglobia</taxon>
        <taxon>Terriglobales</taxon>
        <taxon>Acidobacteriaceae</taxon>
        <taxon>Bryocella</taxon>
    </lineage>
</organism>
<dbReference type="PANTHER" id="PTHR30346:SF0">
    <property type="entry name" value="HCA OPERON TRANSCRIPTIONAL ACTIVATOR HCAR"/>
    <property type="match status" value="1"/>
</dbReference>
<dbReference type="EMBL" id="FNVA01000004">
    <property type="protein sequence ID" value="SEG38644.1"/>
    <property type="molecule type" value="Genomic_DNA"/>
</dbReference>
<evidence type="ECO:0000256" key="4">
    <source>
        <dbReference type="ARBA" id="ARBA00023163"/>
    </source>
</evidence>
<dbReference type="PANTHER" id="PTHR30346">
    <property type="entry name" value="TRANSCRIPTIONAL DUAL REGULATOR HCAR-RELATED"/>
    <property type="match status" value="1"/>
</dbReference>
<keyword evidence="4" id="KW-0804">Transcription</keyword>
<evidence type="ECO:0000313" key="7">
    <source>
        <dbReference type="Proteomes" id="UP000236728"/>
    </source>
</evidence>
<comment type="similarity">
    <text evidence="1">Belongs to the LysR transcriptional regulatory family.</text>
</comment>
<dbReference type="InterPro" id="IPR036390">
    <property type="entry name" value="WH_DNA-bd_sf"/>
</dbReference>
<dbReference type="RefSeq" id="WP_103933677.1">
    <property type="nucleotide sequence ID" value="NZ_FNVA01000004.1"/>
</dbReference>